<comment type="caution">
    <text evidence="1">The sequence shown here is derived from an EMBL/GenBank/DDBJ whole genome shotgun (WGS) entry which is preliminary data.</text>
</comment>
<proteinExistence type="predicted"/>
<accession>A0A5B7ESC7</accession>
<organism evidence="1 2">
    <name type="scientific">Portunus trituberculatus</name>
    <name type="common">Swimming crab</name>
    <name type="synonym">Neptunus trituberculatus</name>
    <dbReference type="NCBI Taxonomy" id="210409"/>
    <lineage>
        <taxon>Eukaryota</taxon>
        <taxon>Metazoa</taxon>
        <taxon>Ecdysozoa</taxon>
        <taxon>Arthropoda</taxon>
        <taxon>Crustacea</taxon>
        <taxon>Multicrustacea</taxon>
        <taxon>Malacostraca</taxon>
        <taxon>Eumalacostraca</taxon>
        <taxon>Eucarida</taxon>
        <taxon>Decapoda</taxon>
        <taxon>Pleocyemata</taxon>
        <taxon>Brachyura</taxon>
        <taxon>Eubrachyura</taxon>
        <taxon>Portunoidea</taxon>
        <taxon>Portunidae</taxon>
        <taxon>Portuninae</taxon>
        <taxon>Portunus</taxon>
    </lineage>
</organism>
<dbReference type="Proteomes" id="UP000324222">
    <property type="component" value="Unassembled WGS sequence"/>
</dbReference>
<dbReference type="AlphaFoldDB" id="A0A5B7ESC7"/>
<sequence>MTFPPSAVLRGGSAALAKIISIPSLLPSFLSLSLTSSLCHSHEEESRMELTAPSLFPSFPPPATARRPIQMARCCQEASQGSGYPWRCEEARSDITGTPATSATMSLKLNTSPDFSADAAT</sequence>
<dbReference type="EMBL" id="VSRR010003439">
    <property type="protein sequence ID" value="MPC36168.1"/>
    <property type="molecule type" value="Genomic_DNA"/>
</dbReference>
<evidence type="ECO:0000313" key="1">
    <source>
        <dbReference type="EMBL" id="MPC36168.1"/>
    </source>
</evidence>
<name>A0A5B7ESC7_PORTR</name>
<evidence type="ECO:0000313" key="2">
    <source>
        <dbReference type="Proteomes" id="UP000324222"/>
    </source>
</evidence>
<protein>
    <submittedName>
        <fullName evidence="1">Uncharacterized protein</fullName>
    </submittedName>
</protein>
<gene>
    <name evidence="1" type="ORF">E2C01_029616</name>
</gene>
<keyword evidence="2" id="KW-1185">Reference proteome</keyword>
<reference evidence="1 2" key="1">
    <citation type="submission" date="2019-05" db="EMBL/GenBank/DDBJ databases">
        <title>Another draft genome of Portunus trituberculatus and its Hox gene families provides insights of decapod evolution.</title>
        <authorList>
            <person name="Jeong J.-H."/>
            <person name="Song I."/>
            <person name="Kim S."/>
            <person name="Choi T."/>
            <person name="Kim D."/>
            <person name="Ryu S."/>
            <person name="Kim W."/>
        </authorList>
    </citation>
    <scope>NUCLEOTIDE SEQUENCE [LARGE SCALE GENOMIC DNA]</scope>
    <source>
        <tissue evidence="1">Muscle</tissue>
    </source>
</reference>